<name>A0A5C3MRE5_9AGAM</name>
<dbReference type="InterPro" id="IPR032675">
    <property type="entry name" value="LRR_dom_sf"/>
</dbReference>
<evidence type="ECO:0000313" key="3">
    <source>
        <dbReference type="Proteomes" id="UP000305948"/>
    </source>
</evidence>
<gene>
    <name evidence="2" type="ORF">OE88DRAFT_779114</name>
</gene>
<dbReference type="AlphaFoldDB" id="A0A5C3MRE5"/>
<sequence>MPAKTHEDLPGELWLGVFRQCLSSSRRDAQLSRLSLVCKRWHELVTRAPELWDTVVLSGDRDFESEAKLRTYLERSQQMHLSVELNGSRVDFEKVARAAEMVGEEQSRLATLAISHDDIATLSEAVNIIGVEDDSSTPRPLHELQSLQIGWTRPTTNGSSVEEDFLHDFGVFSKSENLRNLSIPLGFTLTMEAAFWPKLTSLTIRNEPGQEVGDNSGFLASIMDMLQGSVALVHLVIHCTHRVPIFSPRGRPYAKCIPMTRLESIDVWVPSVGMNIIQAIEAPGLRTVSLKDVRTGVNWPMEYWRSSNIVMRQWAAIDHPLDVVRFDSFRQSHFYDLQFIFWDVPVNRIVFVDCTMPDKYEYGSTIGPVSDTEELTIELHRCDGDLDYVCGLASWLQERSSALPRFVINDRSLTSEEIVAMLEAKWEAAAEAEEAVEDGVSSPFVLGGPFHFNGEEEDYVLHVNPAPPGAHIPNAPAELGAAFEWNAEEDEQGGHSLLLPRDISQ</sequence>
<dbReference type="InterPro" id="IPR001810">
    <property type="entry name" value="F-box_dom"/>
</dbReference>
<dbReference type="Proteomes" id="UP000305948">
    <property type="component" value="Unassembled WGS sequence"/>
</dbReference>
<evidence type="ECO:0000259" key="1">
    <source>
        <dbReference type="Pfam" id="PF12937"/>
    </source>
</evidence>
<dbReference type="InterPro" id="IPR036047">
    <property type="entry name" value="F-box-like_dom_sf"/>
</dbReference>
<keyword evidence="3" id="KW-1185">Reference proteome</keyword>
<dbReference type="Gene3D" id="3.80.10.10">
    <property type="entry name" value="Ribonuclease Inhibitor"/>
    <property type="match status" value="1"/>
</dbReference>
<feature type="domain" description="F-box" evidence="1">
    <location>
        <begin position="7"/>
        <end position="57"/>
    </location>
</feature>
<reference evidence="2 3" key="1">
    <citation type="journal article" date="2019" name="Nat. Ecol. Evol.">
        <title>Megaphylogeny resolves global patterns of mushroom evolution.</title>
        <authorList>
            <person name="Varga T."/>
            <person name="Krizsan K."/>
            <person name="Foldi C."/>
            <person name="Dima B."/>
            <person name="Sanchez-Garcia M."/>
            <person name="Sanchez-Ramirez S."/>
            <person name="Szollosi G.J."/>
            <person name="Szarkandi J.G."/>
            <person name="Papp V."/>
            <person name="Albert L."/>
            <person name="Andreopoulos W."/>
            <person name="Angelini C."/>
            <person name="Antonin V."/>
            <person name="Barry K.W."/>
            <person name="Bougher N.L."/>
            <person name="Buchanan P."/>
            <person name="Buyck B."/>
            <person name="Bense V."/>
            <person name="Catcheside P."/>
            <person name="Chovatia M."/>
            <person name="Cooper J."/>
            <person name="Damon W."/>
            <person name="Desjardin D."/>
            <person name="Finy P."/>
            <person name="Geml J."/>
            <person name="Haridas S."/>
            <person name="Hughes K."/>
            <person name="Justo A."/>
            <person name="Karasinski D."/>
            <person name="Kautmanova I."/>
            <person name="Kiss B."/>
            <person name="Kocsube S."/>
            <person name="Kotiranta H."/>
            <person name="LaButti K.M."/>
            <person name="Lechner B.E."/>
            <person name="Liimatainen K."/>
            <person name="Lipzen A."/>
            <person name="Lukacs Z."/>
            <person name="Mihaltcheva S."/>
            <person name="Morgado L.N."/>
            <person name="Niskanen T."/>
            <person name="Noordeloos M.E."/>
            <person name="Ohm R.A."/>
            <person name="Ortiz-Santana B."/>
            <person name="Ovrebo C."/>
            <person name="Racz N."/>
            <person name="Riley R."/>
            <person name="Savchenko A."/>
            <person name="Shiryaev A."/>
            <person name="Soop K."/>
            <person name="Spirin V."/>
            <person name="Szebenyi C."/>
            <person name="Tomsovsky M."/>
            <person name="Tulloss R.E."/>
            <person name="Uehling J."/>
            <person name="Grigoriev I.V."/>
            <person name="Vagvolgyi C."/>
            <person name="Papp T."/>
            <person name="Martin F.M."/>
            <person name="Miettinen O."/>
            <person name="Hibbett D.S."/>
            <person name="Nagy L.G."/>
        </authorList>
    </citation>
    <scope>NUCLEOTIDE SEQUENCE [LARGE SCALE GENOMIC DNA]</scope>
    <source>
        <strain evidence="2 3">OMC1185</strain>
    </source>
</reference>
<dbReference type="OrthoDB" id="3212783at2759"/>
<dbReference type="Pfam" id="PF12937">
    <property type="entry name" value="F-box-like"/>
    <property type="match status" value="1"/>
</dbReference>
<dbReference type="EMBL" id="ML213523">
    <property type="protein sequence ID" value="TFK47610.1"/>
    <property type="molecule type" value="Genomic_DNA"/>
</dbReference>
<accession>A0A5C3MRE5</accession>
<protein>
    <recommendedName>
        <fullName evidence="1">F-box domain-containing protein</fullName>
    </recommendedName>
</protein>
<dbReference type="SUPFAM" id="SSF81383">
    <property type="entry name" value="F-box domain"/>
    <property type="match status" value="1"/>
</dbReference>
<organism evidence="2 3">
    <name type="scientific">Heliocybe sulcata</name>
    <dbReference type="NCBI Taxonomy" id="5364"/>
    <lineage>
        <taxon>Eukaryota</taxon>
        <taxon>Fungi</taxon>
        <taxon>Dikarya</taxon>
        <taxon>Basidiomycota</taxon>
        <taxon>Agaricomycotina</taxon>
        <taxon>Agaricomycetes</taxon>
        <taxon>Gloeophyllales</taxon>
        <taxon>Gloeophyllaceae</taxon>
        <taxon>Heliocybe</taxon>
    </lineage>
</organism>
<proteinExistence type="predicted"/>
<evidence type="ECO:0000313" key="2">
    <source>
        <dbReference type="EMBL" id="TFK47610.1"/>
    </source>
</evidence>